<proteinExistence type="inferred from homology"/>
<comment type="function">
    <text evidence="7">Essential cell division protein.</text>
</comment>
<dbReference type="HAMAP" id="MF_00910">
    <property type="entry name" value="FtsL"/>
    <property type="match status" value="1"/>
</dbReference>
<evidence type="ECO:0000256" key="3">
    <source>
        <dbReference type="ARBA" id="ARBA00022692"/>
    </source>
</evidence>
<reference evidence="11 12" key="1">
    <citation type="submission" date="2007-03" db="EMBL/GenBank/DDBJ databases">
        <title>Complete sequence of Desulfotomaculum reducens MI-1.</title>
        <authorList>
            <consortium name="US DOE Joint Genome Institute"/>
            <person name="Copeland A."/>
            <person name="Lucas S."/>
            <person name="Lapidus A."/>
            <person name="Barry K."/>
            <person name="Detter J.C."/>
            <person name="Glavina del Rio T."/>
            <person name="Hammon N."/>
            <person name="Israni S."/>
            <person name="Dalin E."/>
            <person name="Tice H."/>
            <person name="Pitluck S."/>
            <person name="Sims D."/>
            <person name="Brettin T."/>
            <person name="Bruce D."/>
            <person name="Han C."/>
            <person name="Tapia R."/>
            <person name="Schmutz J."/>
            <person name="Larimer F."/>
            <person name="Land M."/>
            <person name="Hauser L."/>
            <person name="Kyrpides N."/>
            <person name="Kim E."/>
            <person name="Tebo B.M."/>
            <person name="Richardson P."/>
        </authorList>
    </citation>
    <scope>NUCLEOTIDE SEQUENCE [LARGE SCALE GENOMIC DNA]</scope>
    <source>
        <strain evidence="11 12">MI-1</strain>
    </source>
</reference>
<evidence type="ECO:0000256" key="8">
    <source>
        <dbReference type="NCBIfam" id="TIGR02209"/>
    </source>
</evidence>
<evidence type="ECO:0000256" key="9">
    <source>
        <dbReference type="SAM" id="Coils"/>
    </source>
</evidence>
<dbReference type="RefSeq" id="WP_011877043.1">
    <property type="nucleotide sequence ID" value="NC_009253.1"/>
</dbReference>
<evidence type="ECO:0000256" key="1">
    <source>
        <dbReference type="ARBA" id="ARBA00022475"/>
    </source>
</evidence>
<feature type="transmembrane region" description="Helical" evidence="7">
    <location>
        <begin position="37"/>
        <end position="57"/>
    </location>
</feature>
<feature type="region of interest" description="Disordered" evidence="10">
    <location>
        <begin position="129"/>
        <end position="154"/>
    </location>
</feature>
<dbReference type="eggNOG" id="COG2919">
    <property type="taxonomic scope" value="Bacteria"/>
</dbReference>
<feature type="coiled-coil region" evidence="9">
    <location>
        <begin position="67"/>
        <end position="94"/>
    </location>
</feature>
<dbReference type="GO" id="GO:0043093">
    <property type="term" value="P:FtsZ-dependent cytokinesis"/>
    <property type="evidence" value="ECO:0007669"/>
    <property type="project" value="UniProtKB-UniRule"/>
</dbReference>
<dbReference type="InterPro" id="IPR011922">
    <property type="entry name" value="Cell_div_FtsL"/>
</dbReference>
<keyword evidence="4 7" id="KW-1133">Transmembrane helix</keyword>
<keyword evidence="3 7" id="KW-0812">Transmembrane</keyword>
<protein>
    <recommendedName>
        <fullName evidence="7 8">Cell division protein FtsL</fullName>
    </recommendedName>
</protein>
<dbReference type="InterPro" id="IPR007060">
    <property type="entry name" value="FtsL/DivIC"/>
</dbReference>
<keyword evidence="2 7" id="KW-0132">Cell division</keyword>
<dbReference type="Pfam" id="PF04977">
    <property type="entry name" value="DivIC"/>
    <property type="match status" value="1"/>
</dbReference>
<keyword evidence="9" id="KW-0175">Coiled coil</keyword>
<gene>
    <name evidence="7" type="primary">ftsL</name>
    <name evidence="11" type="ordered locus">Dred_0668</name>
</gene>
<evidence type="ECO:0000313" key="12">
    <source>
        <dbReference type="Proteomes" id="UP000001556"/>
    </source>
</evidence>
<evidence type="ECO:0000256" key="10">
    <source>
        <dbReference type="SAM" id="MobiDB-lite"/>
    </source>
</evidence>
<dbReference type="GO" id="GO:0032153">
    <property type="term" value="C:cell division site"/>
    <property type="evidence" value="ECO:0007669"/>
    <property type="project" value="UniProtKB-UniRule"/>
</dbReference>
<comment type="similarity">
    <text evidence="7">Belongs to the FtsL family.</text>
</comment>
<evidence type="ECO:0000313" key="11">
    <source>
        <dbReference type="EMBL" id="ABO49207.1"/>
    </source>
</evidence>
<evidence type="ECO:0000256" key="5">
    <source>
        <dbReference type="ARBA" id="ARBA00023136"/>
    </source>
</evidence>
<dbReference type="AlphaFoldDB" id="A4J2A4"/>
<dbReference type="GO" id="GO:0005886">
    <property type="term" value="C:plasma membrane"/>
    <property type="evidence" value="ECO:0007669"/>
    <property type="project" value="UniProtKB-SubCell"/>
</dbReference>
<dbReference type="NCBIfam" id="TIGR02209">
    <property type="entry name" value="ftsL_broad"/>
    <property type="match status" value="1"/>
</dbReference>
<dbReference type="KEGG" id="drm:Dred_0668"/>
<comment type="subcellular location">
    <subcellularLocation>
        <location evidence="7">Cell membrane</location>
        <topology evidence="7">Single-pass type II membrane protein</topology>
    </subcellularLocation>
    <text evidence="7">Localizes to the division septum where it forms a ring structure.</text>
</comment>
<dbReference type="EMBL" id="CP000612">
    <property type="protein sequence ID" value="ABO49207.1"/>
    <property type="molecule type" value="Genomic_DNA"/>
</dbReference>
<dbReference type="STRING" id="349161.Dred_0668"/>
<evidence type="ECO:0000256" key="2">
    <source>
        <dbReference type="ARBA" id="ARBA00022618"/>
    </source>
</evidence>
<evidence type="ECO:0000256" key="4">
    <source>
        <dbReference type="ARBA" id="ARBA00022989"/>
    </source>
</evidence>
<keyword evidence="6 7" id="KW-0131">Cell cycle</keyword>
<name>A4J2A4_DESRM</name>
<evidence type="ECO:0000256" key="7">
    <source>
        <dbReference type="HAMAP-Rule" id="MF_00910"/>
    </source>
</evidence>
<sequence>MSVAQEKFSYAVSEEKLYEKRKTRRELSKRALRRGKVLVTCCILAMFATGVAIAYYYSQVSTLGYQISQLQKDLSKLQAEQEYLESQANQLMSLQRIEAIATTKLGMVKPNSDEVVLVAALPKELKQKAKEETNLEKPQLSQESTASEKDNLEKTVAAKSPVIEAFVDLVKGWEK</sequence>
<accession>A4J2A4</accession>
<evidence type="ECO:0000256" key="6">
    <source>
        <dbReference type="ARBA" id="ARBA00023306"/>
    </source>
</evidence>
<keyword evidence="1 7" id="KW-1003">Cell membrane</keyword>
<dbReference type="HOGENOM" id="CLU_129742_0_0_9"/>
<dbReference type="OrthoDB" id="2082132at2"/>
<organism evidence="11 12">
    <name type="scientific">Desulforamulus reducens (strain ATCC BAA-1160 / DSM 100696 / MI-1)</name>
    <name type="common">Desulfotomaculum reducens</name>
    <dbReference type="NCBI Taxonomy" id="349161"/>
    <lineage>
        <taxon>Bacteria</taxon>
        <taxon>Bacillati</taxon>
        <taxon>Bacillota</taxon>
        <taxon>Clostridia</taxon>
        <taxon>Eubacteriales</taxon>
        <taxon>Peptococcaceae</taxon>
        <taxon>Desulforamulus</taxon>
    </lineage>
</organism>
<keyword evidence="5 7" id="KW-0472">Membrane</keyword>
<keyword evidence="12" id="KW-1185">Reference proteome</keyword>
<dbReference type="Proteomes" id="UP000001556">
    <property type="component" value="Chromosome"/>
</dbReference>